<evidence type="ECO:0000256" key="1">
    <source>
        <dbReference type="ARBA" id="ARBA00004167"/>
    </source>
</evidence>
<dbReference type="GO" id="GO:0005783">
    <property type="term" value="C:endoplasmic reticulum"/>
    <property type="evidence" value="ECO:0007669"/>
    <property type="project" value="InterPro"/>
</dbReference>
<dbReference type="PANTHER" id="PTHR12883:SF0">
    <property type="entry name" value="PAT COMPLEX SUBUNIT CCDC47"/>
    <property type="match status" value="1"/>
</dbReference>
<feature type="region of interest" description="Disordered" evidence="5">
    <location>
        <begin position="393"/>
        <end position="415"/>
    </location>
</feature>
<comment type="subcellular location">
    <subcellularLocation>
        <location evidence="1">Membrane</location>
        <topology evidence="1">Single-pass membrane protein</topology>
    </subcellularLocation>
</comment>
<reference evidence="7" key="1">
    <citation type="submission" date="2019-10" db="EMBL/GenBank/DDBJ databases">
        <authorList>
            <consortium name="DOE Joint Genome Institute"/>
            <person name="Kuo A."/>
            <person name="Miyauchi S."/>
            <person name="Kiss E."/>
            <person name="Drula E."/>
            <person name="Kohler A."/>
            <person name="Sanchez-Garcia M."/>
            <person name="Andreopoulos B."/>
            <person name="Barry K.W."/>
            <person name="Bonito G."/>
            <person name="Buee M."/>
            <person name="Carver A."/>
            <person name="Chen C."/>
            <person name="Cichocki N."/>
            <person name="Clum A."/>
            <person name="Culley D."/>
            <person name="Crous P.W."/>
            <person name="Fauchery L."/>
            <person name="Girlanda M."/>
            <person name="Hayes R."/>
            <person name="Keri Z."/>
            <person name="LaButti K."/>
            <person name="Lipzen A."/>
            <person name="Lombard V."/>
            <person name="Magnuson J."/>
            <person name="Maillard F."/>
            <person name="Morin E."/>
            <person name="Murat C."/>
            <person name="Nolan M."/>
            <person name="Ohm R."/>
            <person name="Pangilinan J."/>
            <person name="Pereira M."/>
            <person name="Perotto S."/>
            <person name="Peter M."/>
            <person name="Riley R."/>
            <person name="Sitrit Y."/>
            <person name="Stielow B."/>
            <person name="Szollosi G."/>
            <person name="Zifcakova L."/>
            <person name="Stursova M."/>
            <person name="Spatafora J.W."/>
            <person name="Tedersoo L."/>
            <person name="Vaario L.-M."/>
            <person name="Yamada A."/>
            <person name="Yan M."/>
            <person name="Wang P."/>
            <person name="Xu J."/>
            <person name="Bruns T."/>
            <person name="Baldrian P."/>
            <person name="Vilgalys R."/>
            <person name="Henrissat B."/>
            <person name="Grigoriev I.V."/>
            <person name="Hibbett D."/>
            <person name="Nagy L.G."/>
            <person name="Martin F.M."/>
        </authorList>
    </citation>
    <scope>NUCLEOTIDE SEQUENCE</scope>
    <source>
        <strain evidence="7">BED1</strain>
    </source>
</reference>
<accession>A0AAD4C7K1</accession>
<dbReference type="EMBL" id="WHUW01000002">
    <property type="protein sequence ID" value="KAF8450737.1"/>
    <property type="molecule type" value="Genomic_DNA"/>
</dbReference>
<dbReference type="AlphaFoldDB" id="A0AAD4C7K1"/>
<evidence type="ECO:0000256" key="5">
    <source>
        <dbReference type="SAM" id="MobiDB-lite"/>
    </source>
</evidence>
<dbReference type="Pfam" id="PF07946">
    <property type="entry name" value="CCDC47"/>
    <property type="match status" value="1"/>
</dbReference>
<dbReference type="PANTHER" id="PTHR12883">
    <property type="entry name" value="ADIPOCYTE-SPECIFIC PROTEIN 4-RELATED"/>
    <property type="match status" value="1"/>
</dbReference>
<reference evidence="7" key="2">
    <citation type="journal article" date="2020" name="Nat. Commun.">
        <title>Large-scale genome sequencing of mycorrhizal fungi provides insights into the early evolution of symbiotic traits.</title>
        <authorList>
            <person name="Miyauchi S."/>
            <person name="Kiss E."/>
            <person name="Kuo A."/>
            <person name="Drula E."/>
            <person name="Kohler A."/>
            <person name="Sanchez-Garcia M."/>
            <person name="Morin E."/>
            <person name="Andreopoulos B."/>
            <person name="Barry K.W."/>
            <person name="Bonito G."/>
            <person name="Buee M."/>
            <person name="Carver A."/>
            <person name="Chen C."/>
            <person name="Cichocki N."/>
            <person name="Clum A."/>
            <person name="Culley D."/>
            <person name="Crous P.W."/>
            <person name="Fauchery L."/>
            <person name="Girlanda M."/>
            <person name="Hayes R.D."/>
            <person name="Keri Z."/>
            <person name="LaButti K."/>
            <person name="Lipzen A."/>
            <person name="Lombard V."/>
            <person name="Magnuson J."/>
            <person name="Maillard F."/>
            <person name="Murat C."/>
            <person name="Nolan M."/>
            <person name="Ohm R.A."/>
            <person name="Pangilinan J."/>
            <person name="Pereira M.F."/>
            <person name="Perotto S."/>
            <person name="Peter M."/>
            <person name="Pfister S."/>
            <person name="Riley R."/>
            <person name="Sitrit Y."/>
            <person name="Stielow J.B."/>
            <person name="Szollosi G."/>
            <person name="Zifcakova L."/>
            <person name="Stursova M."/>
            <person name="Spatafora J.W."/>
            <person name="Tedersoo L."/>
            <person name="Vaario L.M."/>
            <person name="Yamada A."/>
            <person name="Yan M."/>
            <person name="Wang P."/>
            <person name="Xu J."/>
            <person name="Bruns T."/>
            <person name="Baldrian P."/>
            <person name="Vilgalys R."/>
            <person name="Dunand C."/>
            <person name="Henrissat B."/>
            <person name="Grigoriev I.V."/>
            <person name="Hibbett D."/>
            <person name="Nagy L.G."/>
            <person name="Martin F.M."/>
        </authorList>
    </citation>
    <scope>NUCLEOTIDE SEQUENCE</scope>
    <source>
        <strain evidence="7">BED1</strain>
    </source>
</reference>
<organism evidence="7 8">
    <name type="scientific">Boletus edulis BED1</name>
    <dbReference type="NCBI Taxonomy" id="1328754"/>
    <lineage>
        <taxon>Eukaryota</taxon>
        <taxon>Fungi</taxon>
        <taxon>Dikarya</taxon>
        <taxon>Basidiomycota</taxon>
        <taxon>Agaricomycotina</taxon>
        <taxon>Agaricomycetes</taxon>
        <taxon>Agaricomycetidae</taxon>
        <taxon>Boletales</taxon>
        <taxon>Boletineae</taxon>
        <taxon>Boletaceae</taxon>
        <taxon>Boletoideae</taxon>
        <taxon>Boletus</taxon>
    </lineage>
</organism>
<evidence type="ECO:0000313" key="7">
    <source>
        <dbReference type="EMBL" id="KAF8450737.1"/>
    </source>
</evidence>
<gene>
    <name evidence="7" type="ORF">L210DRAFT_3521132</name>
</gene>
<evidence type="ECO:0000256" key="4">
    <source>
        <dbReference type="ARBA" id="ARBA00023136"/>
    </source>
</evidence>
<evidence type="ECO:0000256" key="3">
    <source>
        <dbReference type="ARBA" id="ARBA00022989"/>
    </source>
</evidence>
<dbReference type="InterPro" id="IPR012879">
    <property type="entry name" value="CCDC47"/>
</dbReference>
<protein>
    <submittedName>
        <fullName evidence="7">Uncharacterized protein</fullName>
    </submittedName>
</protein>
<dbReference type="Proteomes" id="UP001194468">
    <property type="component" value="Unassembled WGS sequence"/>
</dbReference>
<dbReference type="GO" id="GO:0032469">
    <property type="term" value="P:endoplasmic reticulum calcium ion homeostasis"/>
    <property type="evidence" value="ECO:0007669"/>
    <property type="project" value="InterPro"/>
</dbReference>
<keyword evidence="4 6" id="KW-0472">Membrane</keyword>
<evidence type="ECO:0000256" key="6">
    <source>
        <dbReference type="SAM" id="Phobius"/>
    </source>
</evidence>
<keyword evidence="8" id="KW-1185">Reference proteome</keyword>
<evidence type="ECO:0000313" key="8">
    <source>
        <dbReference type="Proteomes" id="UP001194468"/>
    </source>
</evidence>
<evidence type="ECO:0000256" key="2">
    <source>
        <dbReference type="ARBA" id="ARBA00022692"/>
    </source>
</evidence>
<proteinExistence type="predicted"/>
<dbReference type="GO" id="GO:0005509">
    <property type="term" value="F:calcium ion binding"/>
    <property type="evidence" value="ECO:0007669"/>
    <property type="project" value="InterPro"/>
</dbReference>
<keyword evidence="3 6" id="KW-1133">Transmembrane helix</keyword>
<sequence length="425" mass="47408">MASLLALFAPPPPPPLSTDYSGTQFAWRFLVFRPARASFLSEFSFSHPPPVFVPQAILLLAVLLYLAIALYGKHRNQRTANALYNALHPLLARNFSAPASSSGLIPDGPTDFFVFSTGRRAVASLHTVLALLPHQDPLHLFFQFLWQLYDLRYQPRDHLTLDFLLDADAAAALPDFVWAVVNKSELTTIKDNRWDLTFTRTTEHSSLPPMFSIMSEFADVTDALFKLHLSPSTTLSTLLATSPSLTYLRSLSITDQPHERPQVAASYVAEKHTSKRVFLDISIPKQPSDILPLVDAVFALVDLLAAGKVSLRPETKAKIRKVREDIEKEIREEEIREKKEEAAEDKKAAKRKAEQDKIARLSPVEQKKVSFSSLVSLLSSDDPITSFWNATKNVPSKNLSPRLSARHNSPSLSSGSYMLVSSFKS</sequence>
<dbReference type="GO" id="GO:0016020">
    <property type="term" value="C:membrane"/>
    <property type="evidence" value="ECO:0007669"/>
    <property type="project" value="UniProtKB-SubCell"/>
</dbReference>
<feature type="transmembrane region" description="Helical" evidence="6">
    <location>
        <begin position="52"/>
        <end position="71"/>
    </location>
</feature>
<feature type="region of interest" description="Disordered" evidence="5">
    <location>
        <begin position="336"/>
        <end position="356"/>
    </location>
</feature>
<keyword evidence="2 6" id="KW-0812">Transmembrane</keyword>
<comment type="caution">
    <text evidence="7">The sequence shown here is derived from an EMBL/GenBank/DDBJ whole genome shotgun (WGS) entry which is preliminary data.</text>
</comment>
<name>A0AAD4C7K1_BOLED</name>